<protein>
    <submittedName>
        <fullName evidence="1">874_t:CDS:1</fullName>
    </submittedName>
</protein>
<evidence type="ECO:0000313" key="2">
    <source>
        <dbReference type="Proteomes" id="UP000789860"/>
    </source>
</evidence>
<dbReference type="Proteomes" id="UP000789860">
    <property type="component" value="Unassembled WGS sequence"/>
</dbReference>
<comment type="caution">
    <text evidence="1">The sequence shown here is derived from an EMBL/GenBank/DDBJ whole genome shotgun (WGS) entry which is preliminary data.</text>
</comment>
<reference evidence="1" key="1">
    <citation type="submission" date="2021-06" db="EMBL/GenBank/DDBJ databases">
        <authorList>
            <person name="Kallberg Y."/>
            <person name="Tangrot J."/>
            <person name="Rosling A."/>
        </authorList>
    </citation>
    <scope>NUCLEOTIDE SEQUENCE</scope>
    <source>
        <strain evidence="1">AU212A</strain>
    </source>
</reference>
<keyword evidence="2" id="KW-1185">Reference proteome</keyword>
<evidence type="ECO:0000313" key="1">
    <source>
        <dbReference type="EMBL" id="CAG8719028.1"/>
    </source>
</evidence>
<accession>A0ACA9PP29</accession>
<sequence length="162" mass="17613">NEEVDLATRRQQLLQSIASGGMELGSNGKAKQDEDADEGPEVQSNKVAAEKAALAERLRQENIAKTAGDSEQASSAASRRGLDVNSAQRMLYGSLGVRPPKTQEQKDTLQKRLAGRQGTEMPKRKSSAQAEQAEVTEEAEADDEDAWLQRIDLRAVECCEEG</sequence>
<organism evidence="1 2">
    <name type="scientific">Scutellospora calospora</name>
    <dbReference type="NCBI Taxonomy" id="85575"/>
    <lineage>
        <taxon>Eukaryota</taxon>
        <taxon>Fungi</taxon>
        <taxon>Fungi incertae sedis</taxon>
        <taxon>Mucoromycota</taxon>
        <taxon>Glomeromycotina</taxon>
        <taxon>Glomeromycetes</taxon>
        <taxon>Diversisporales</taxon>
        <taxon>Gigasporaceae</taxon>
        <taxon>Scutellospora</taxon>
    </lineage>
</organism>
<gene>
    <name evidence="1" type="ORF">SCALOS_LOCUS11188</name>
</gene>
<feature type="non-terminal residue" evidence="1">
    <location>
        <position position="162"/>
    </location>
</feature>
<proteinExistence type="predicted"/>
<dbReference type="EMBL" id="CAJVPM010046558">
    <property type="protein sequence ID" value="CAG8719028.1"/>
    <property type="molecule type" value="Genomic_DNA"/>
</dbReference>
<name>A0ACA9PP29_9GLOM</name>
<feature type="non-terminal residue" evidence="1">
    <location>
        <position position="1"/>
    </location>
</feature>